<dbReference type="InterPro" id="IPR052253">
    <property type="entry name" value="CR1/CR2-DNA-binding_regulator"/>
</dbReference>
<dbReference type="EMBL" id="BEZZ01002265">
    <property type="protein sequence ID" value="GCC21497.1"/>
    <property type="molecule type" value="Genomic_DNA"/>
</dbReference>
<protein>
    <recommendedName>
        <fullName evidence="11">DUF4772 domain-containing protein</fullName>
    </recommendedName>
</protein>
<feature type="compositionally biased region" description="Low complexity" evidence="9">
    <location>
        <begin position="471"/>
        <end position="480"/>
    </location>
</feature>
<keyword evidence="4" id="KW-0862">Zinc</keyword>
<keyword evidence="10" id="KW-1133">Transmembrane helix</keyword>
<feature type="region of interest" description="Disordered" evidence="9">
    <location>
        <begin position="410"/>
        <end position="450"/>
    </location>
</feature>
<dbReference type="GO" id="GO:0006357">
    <property type="term" value="P:regulation of transcription by RNA polymerase II"/>
    <property type="evidence" value="ECO:0007669"/>
    <property type="project" value="TreeGrafter"/>
</dbReference>
<feature type="region of interest" description="Disordered" evidence="9">
    <location>
        <begin position="471"/>
        <end position="528"/>
    </location>
</feature>
<dbReference type="GO" id="GO:0000978">
    <property type="term" value="F:RNA polymerase II cis-regulatory region sequence-specific DNA binding"/>
    <property type="evidence" value="ECO:0007669"/>
    <property type="project" value="TreeGrafter"/>
</dbReference>
<dbReference type="Pfam" id="PF15997">
    <property type="entry name" value="DUF4772"/>
    <property type="match status" value="1"/>
</dbReference>
<accession>A0A401RTN1</accession>
<keyword evidence="13" id="KW-1185">Reference proteome</keyword>
<feature type="domain" description="DUF4772" evidence="11">
    <location>
        <begin position="286"/>
        <end position="390"/>
    </location>
</feature>
<dbReference type="OrthoDB" id="5950721at2759"/>
<keyword evidence="6" id="KW-0238">DNA-binding</keyword>
<evidence type="ECO:0000256" key="3">
    <source>
        <dbReference type="ARBA" id="ARBA00022771"/>
    </source>
</evidence>
<evidence type="ECO:0000256" key="4">
    <source>
        <dbReference type="ARBA" id="ARBA00022833"/>
    </source>
</evidence>
<dbReference type="SMART" id="SM01366">
    <property type="entry name" value="c-clamp"/>
    <property type="match status" value="1"/>
</dbReference>
<evidence type="ECO:0000259" key="11">
    <source>
        <dbReference type="Pfam" id="PF15997"/>
    </source>
</evidence>
<evidence type="ECO:0000256" key="10">
    <source>
        <dbReference type="SAM" id="Phobius"/>
    </source>
</evidence>
<keyword evidence="8" id="KW-0539">Nucleus</keyword>
<feature type="transmembrane region" description="Helical" evidence="10">
    <location>
        <begin position="15"/>
        <end position="33"/>
    </location>
</feature>
<sequence>MGAEPWSLGGGSYSMHLWLFFTLSLLLFILLLISCGGCMRKSAQFSAQNNDTEAKDDTHLISISQFDDSVFPNSISPATIQEGHPGSRKVSWQNDVEMPGMQDNKESPCQHSRALPEIPAALDDKGNPDGKGDPVYQTARELTAAECQEISEDPIEPSYAASDQFSLEAQRTEFIIEDDVAKEEKVAPVYARVSKKTKNAPLLCLPSHSAAHGNVERDEEPPPLPEKRFDLDDDFVIGEESKQILVEETPQEDPRAAVPGQERDPRSSRADAAAWTQVTMASVLSRRLGKRSLLGATVHTPSPSGSGILIPGVIQAYRLDSGKGNSSYTVSFEDGQFKEYSEDSIIGPGFQSLSRFKLYPGQRVYLTHSGREYVGLVEQHNHLDNEVLVHVKELDLRSLRKIEDVRLTESRKSPRLQEQERENLRATSKQTESKRIHCSESIDIPPRGPGVVDMDEVMAAMVLTSLSSSPLVNSPLNSSTMPGLAESGSGSSGIWSWGSDTPSPSTPPFGQSAGLAQGGDGSDRYGTQPLLLEEPTARKRKISPDYRCAFTFGDCSVQPQVALLKPHVVFASPVPSLSGTRKIRGEAKKCRKVYGLENRNQWCTACRWKKACQRFHD</sequence>
<reference evidence="12 13" key="1">
    <citation type="journal article" date="2018" name="Nat. Ecol. Evol.">
        <title>Shark genomes provide insights into elasmobranch evolution and the origin of vertebrates.</title>
        <authorList>
            <person name="Hara Y"/>
            <person name="Yamaguchi K"/>
            <person name="Onimaru K"/>
            <person name="Kadota M"/>
            <person name="Koyanagi M"/>
            <person name="Keeley SD"/>
            <person name="Tatsumi K"/>
            <person name="Tanaka K"/>
            <person name="Motone F"/>
            <person name="Kageyama Y"/>
            <person name="Nozu R"/>
            <person name="Adachi N"/>
            <person name="Nishimura O"/>
            <person name="Nakagawa R"/>
            <person name="Tanegashima C"/>
            <person name="Kiyatake I"/>
            <person name="Matsumoto R"/>
            <person name="Murakumo K"/>
            <person name="Nishida K"/>
            <person name="Terakita A"/>
            <person name="Kuratani S"/>
            <person name="Sato K"/>
            <person name="Hyodo S Kuraku.S."/>
        </authorList>
    </citation>
    <scope>NUCLEOTIDE SEQUENCE [LARGE SCALE GENOMIC DNA]</scope>
</reference>
<dbReference type="InterPro" id="IPR031940">
    <property type="entry name" value="DUF4772"/>
</dbReference>
<comment type="caution">
    <text evidence="12">The sequence shown here is derived from an EMBL/GenBank/DDBJ whole genome shotgun (WGS) entry which is preliminary data.</text>
</comment>
<dbReference type="GO" id="GO:0008270">
    <property type="term" value="F:zinc ion binding"/>
    <property type="evidence" value="ECO:0007669"/>
    <property type="project" value="UniProtKB-KW"/>
</dbReference>
<dbReference type="STRING" id="137246.A0A401RTN1"/>
<feature type="compositionally biased region" description="Basic and acidic residues" evidence="9">
    <location>
        <begin position="410"/>
        <end position="424"/>
    </location>
</feature>
<keyword evidence="7" id="KW-0804">Transcription</keyword>
<name>A0A401RTN1_CHIPU</name>
<evidence type="ECO:0000256" key="6">
    <source>
        <dbReference type="ARBA" id="ARBA00023125"/>
    </source>
</evidence>
<dbReference type="GO" id="GO:0003700">
    <property type="term" value="F:DNA-binding transcription factor activity"/>
    <property type="evidence" value="ECO:0007669"/>
    <property type="project" value="TreeGrafter"/>
</dbReference>
<comment type="subcellular location">
    <subcellularLocation>
        <location evidence="1">Nucleus</location>
    </subcellularLocation>
</comment>
<evidence type="ECO:0000256" key="1">
    <source>
        <dbReference type="ARBA" id="ARBA00004123"/>
    </source>
</evidence>
<dbReference type="PANTHER" id="PTHR13006">
    <property type="entry name" value="PAPILLOMAVIRUS REGULATORY FACTOR PRF-1"/>
    <property type="match status" value="1"/>
</dbReference>
<keyword evidence="3" id="KW-0863">Zinc-finger</keyword>
<evidence type="ECO:0000256" key="7">
    <source>
        <dbReference type="ARBA" id="ARBA00023163"/>
    </source>
</evidence>
<keyword evidence="5" id="KW-0805">Transcription regulation</keyword>
<keyword evidence="10" id="KW-0812">Transmembrane</keyword>
<feature type="compositionally biased region" description="Basic and acidic residues" evidence="9">
    <location>
        <begin position="431"/>
        <end position="440"/>
    </location>
</feature>
<keyword evidence="2" id="KW-0479">Metal-binding</keyword>
<evidence type="ECO:0000256" key="9">
    <source>
        <dbReference type="SAM" id="MobiDB-lite"/>
    </source>
</evidence>
<dbReference type="GO" id="GO:0005634">
    <property type="term" value="C:nucleus"/>
    <property type="evidence" value="ECO:0007669"/>
    <property type="project" value="UniProtKB-SubCell"/>
</dbReference>
<dbReference type="PANTHER" id="PTHR13006:SF6">
    <property type="entry name" value="ZINC FINGER PROTEIN 395"/>
    <property type="match status" value="1"/>
</dbReference>
<proteinExistence type="predicted"/>
<dbReference type="Proteomes" id="UP000287033">
    <property type="component" value="Unassembled WGS sequence"/>
</dbReference>
<organism evidence="12 13">
    <name type="scientific">Chiloscyllium punctatum</name>
    <name type="common">Brownbanded bambooshark</name>
    <name type="synonym">Hemiscyllium punctatum</name>
    <dbReference type="NCBI Taxonomy" id="137246"/>
    <lineage>
        <taxon>Eukaryota</taxon>
        <taxon>Metazoa</taxon>
        <taxon>Chordata</taxon>
        <taxon>Craniata</taxon>
        <taxon>Vertebrata</taxon>
        <taxon>Chondrichthyes</taxon>
        <taxon>Elasmobranchii</taxon>
        <taxon>Galeomorphii</taxon>
        <taxon>Galeoidea</taxon>
        <taxon>Orectolobiformes</taxon>
        <taxon>Hemiscylliidae</taxon>
        <taxon>Chiloscyllium</taxon>
    </lineage>
</organism>
<dbReference type="AlphaFoldDB" id="A0A401RTN1"/>
<feature type="compositionally biased region" description="Low complexity" evidence="9">
    <location>
        <begin position="487"/>
        <end position="499"/>
    </location>
</feature>
<evidence type="ECO:0000256" key="2">
    <source>
        <dbReference type="ARBA" id="ARBA00022723"/>
    </source>
</evidence>
<evidence type="ECO:0000313" key="13">
    <source>
        <dbReference type="Proteomes" id="UP000287033"/>
    </source>
</evidence>
<feature type="region of interest" description="Disordered" evidence="9">
    <location>
        <begin position="246"/>
        <end position="272"/>
    </location>
</feature>
<gene>
    <name evidence="12" type="ORF">chiPu_0019969</name>
</gene>
<evidence type="ECO:0000256" key="8">
    <source>
        <dbReference type="ARBA" id="ARBA00023242"/>
    </source>
</evidence>
<evidence type="ECO:0000313" key="12">
    <source>
        <dbReference type="EMBL" id="GCC21497.1"/>
    </source>
</evidence>
<keyword evidence="10" id="KW-0472">Membrane</keyword>
<evidence type="ECO:0000256" key="5">
    <source>
        <dbReference type="ARBA" id="ARBA00023015"/>
    </source>
</evidence>